<evidence type="ECO:0000313" key="2">
    <source>
        <dbReference type="EMBL" id="MST89448.1"/>
    </source>
</evidence>
<gene>
    <name evidence="2" type="ORF">FYJ79_07675</name>
</gene>
<dbReference type="AlphaFoldDB" id="A0A844FTX7"/>
<evidence type="ECO:0000313" key="3">
    <source>
        <dbReference type="Proteomes" id="UP000442619"/>
    </source>
</evidence>
<dbReference type="EMBL" id="VUNM01000016">
    <property type="protein sequence ID" value="MST89448.1"/>
    <property type="molecule type" value="Genomic_DNA"/>
</dbReference>
<keyword evidence="3" id="KW-1185">Reference proteome</keyword>
<reference evidence="2 3" key="1">
    <citation type="submission" date="2019-08" db="EMBL/GenBank/DDBJ databases">
        <title>In-depth cultivation of the pig gut microbiome towards novel bacterial diversity and tailored functional studies.</title>
        <authorList>
            <person name="Wylensek D."/>
            <person name="Hitch T.C.A."/>
            <person name="Clavel T."/>
        </authorList>
    </citation>
    <scope>NUCLEOTIDE SEQUENCE [LARGE SCALE GENOMIC DNA]</scope>
    <source>
        <strain evidence="2 3">CA-Schmier-601-WT-3</strain>
    </source>
</reference>
<organism evidence="2 3">
    <name type="scientific">Sharpea porci</name>
    <dbReference type="NCBI Taxonomy" id="2652286"/>
    <lineage>
        <taxon>Bacteria</taxon>
        <taxon>Bacillati</taxon>
        <taxon>Bacillota</taxon>
        <taxon>Erysipelotrichia</taxon>
        <taxon>Erysipelotrichales</taxon>
        <taxon>Coprobacillaceae</taxon>
        <taxon>Sharpea</taxon>
    </lineage>
</organism>
<name>A0A844FTX7_9FIRM</name>
<keyword evidence="1" id="KW-0812">Transmembrane</keyword>
<dbReference type="RefSeq" id="WP_154516402.1">
    <property type="nucleotide sequence ID" value="NZ_VUNM01000016.1"/>
</dbReference>
<sequence length="191" mass="22095">MMSAVFGLIGAVMGAAISVMGQFVPYLLNRKGKVMIFMRFVYFEANGKPWGIQKNEEHNTLSFRVPLWIEIINTKGIPKIIRNVSLYAYYKGKLVTEFTQVQRVNSDTNGNGIKGNNEKYTFVISAYNSERYRLLYSASQEKLESKAIDEIRVSYYDDKNKLHENHLVNVPQPFEWKVKDLNKPDGWIEIK</sequence>
<dbReference type="Proteomes" id="UP000442619">
    <property type="component" value="Unassembled WGS sequence"/>
</dbReference>
<accession>A0A844FTX7</accession>
<protein>
    <submittedName>
        <fullName evidence="2">Uncharacterized protein</fullName>
    </submittedName>
</protein>
<comment type="caution">
    <text evidence="2">The sequence shown here is derived from an EMBL/GenBank/DDBJ whole genome shotgun (WGS) entry which is preliminary data.</text>
</comment>
<keyword evidence="1" id="KW-0472">Membrane</keyword>
<keyword evidence="1" id="KW-1133">Transmembrane helix</keyword>
<proteinExistence type="predicted"/>
<evidence type="ECO:0000256" key="1">
    <source>
        <dbReference type="SAM" id="Phobius"/>
    </source>
</evidence>
<feature type="transmembrane region" description="Helical" evidence="1">
    <location>
        <begin position="6"/>
        <end position="28"/>
    </location>
</feature>